<dbReference type="AlphaFoldDB" id="A0A0A9D2L1"/>
<protein>
    <submittedName>
        <fullName evidence="1">Uncharacterized protein</fullName>
    </submittedName>
</protein>
<dbReference type="EMBL" id="GBRH01216972">
    <property type="protein sequence ID" value="JAD80923.1"/>
    <property type="molecule type" value="Transcribed_RNA"/>
</dbReference>
<sequence length="77" mass="8932">MLVMFLWNTFDLWSWRINSNIWRGCRCRCDRCGSWKSGDSLNTKEACDNIVIGKNTLLSRKCYKNCTAAHTQGNIII</sequence>
<organism evidence="1">
    <name type="scientific">Arundo donax</name>
    <name type="common">Giant reed</name>
    <name type="synonym">Donax arundinaceus</name>
    <dbReference type="NCBI Taxonomy" id="35708"/>
    <lineage>
        <taxon>Eukaryota</taxon>
        <taxon>Viridiplantae</taxon>
        <taxon>Streptophyta</taxon>
        <taxon>Embryophyta</taxon>
        <taxon>Tracheophyta</taxon>
        <taxon>Spermatophyta</taxon>
        <taxon>Magnoliopsida</taxon>
        <taxon>Liliopsida</taxon>
        <taxon>Poales</taxon>
        <taxon>Poaceae</taxon>
        <taxon>PACMAD clade</taxon>
        <taxon>Arundinoideae</taxon>
        <taxon>Arundineae</taxon>
        <taxon>Arundo</taxon>
    </lineage>
</organism>
<name>A0A0A9D2L1_ARUDO</name>
<reference evidence="1" key="1">
    <citation type="submission" date="2014-09" db="EMBL/GenBank/DDBJ databases">
        <authorList>
            <person name="Magalhaes I.L.F."/>
            <person name="Oliveira U."/>
            <person name="Santos F.R."/>
            <person name="Vidigal T.H.D.A."/>
            <person name="Brescovit A.D."/>
            <person name="Santos A.J."/>
        </authorList>
    </citation>
    <scope>NUCLEOTIDE SEQUENCE</scope>
    <source>
        <tissue evidence="1">Shoot tissue taken approximately 20 cm above the soil surface</tissue>
    </source>
</reference>
<proteinExistence type="predicted"/>
<accession>A0A0A9D2L1</accession>
<evidence type="ECO:0000313" key="1">
    <source>
        <dbReference type="EMBL" id="JAD80923.1"/>
    </source>
</evidence>
<reference evidence="1" key="2">
    <citation type="journal article" date="2015" name="Data Brief">
        <title>Shoot transcriptome of the giant reed, Arundo donax.</title>
        <authorList>
            <person name="Barrero R.A."/>
            <person name="Guerrero F.D."/>
            <person name="Moolhuijzen P."/>
            <person name="Goolsby J.A."/>
            <person name="Tidwell J."/>
            <person name="Bellgard S.E."/>
            <person name="Bellgard M.I."/>
        </authorList>
    </citation>
    <scope>NUCLEOTIDE SEQUENCE</scope>
    <source>
        <tissue evidence="1">Shoot tissue taken approximately 20 cm above the soil surface</tissue>
    </source>
</reference>